<dbReference type="OrthoDB" id="31298at2157"/>
<evidence type="ECO:0000313" key="7">
    <source>
        <dbReference type="EMBL" id="OWJ54597.1"/>
    </source>
</evidence>
<reference evidence="6 8" key="1">
    <citation type="submission" date="2015-10" db="EMBL/GenBank/DDBJ databases">
        <title>Complete genome sequence of hyperthermophilic archaeon Pyrodictium delaneyi Su06.</title>
        <authorList>
            <person name="Jung J.-H."/>
            <person name="Lin J."/>
            <person name="Holden J.F."/>
            <person name="Park C.-S."/>
        </authorList>
    </citation>
    <scope>NUCLEOTIDE SEQUENCE [LARGE SCALE GENOMIC DNA]</scope>
    <source>
        <strain evidence="6 8">Su06</strain>
    </source>
</reference>
<evidence type="ECO:0000256" key="2">
    <source>
        <dbReference type="ARBA" id="ARBA00022448"/>
    </source>
</evidence>
<dbReference type="GO" id="GO:0005524">
    <property type="term" value="F:ATP binding"/>
    <property type="evidence" value="ECO:0007669"/>
    <property type="project" value="UniProtKB-KW"/>
</dbReference>
<organism evidence="6 8">
    <name type="scientific">Pyrodictium delaneyi</name>
    <dbReference type="NCBI Taxonomy" id="1273541"/>
    <lineage>
        <taxon>Archaea</taxon>
        <taxon>Thermoproteota</taxon>
        <taxon>Thermoprotei</taxon>
        <taxon>Desulfurococcales</taxon>
        <taxon>Pyrodictiaceae</taxon>
        <taxon>Pyrodictium</taxon>
    </lineage>
</organism>
<protein>
    <submittedName>
        <fullName evidence="7">ABC transporter ATP-binding protein</fullName>
    </submittedName>
    <submittedName>
        <fullName evidence="6">ABC-type multidrug transport system, ATPase component</fullName>
    </submittedName>
</protein>
<dbReference type="PANTHER" id="PTHR42711:SF5">
    <property type="entry name" value="ABC TRANSPORTER ATP-BINDING PROTEIN NATA"/>
    <property type="match status" value="1"/>
</dbReference>
<evidence type="ECO:0000256" key="3">
    <source>
        <dbReference type="ARBA" id="ARBA00022741"/>
    </source>
</evidence>
<dbReference type="Pfam" id="PF00005">
    <property type="entry name" value="ABC_tran"/>
    <property type="match status" value="1"/>
</dbReference>
<sequence>MPSSYAVVAEGLAKRYPGGVWGAVDVSFSSPWGRVTVLLGPNGAGKTTTIGMVSTILKPSRGRGFVAGFDIVREAREVRRRIALVPQEARIDLNWTPLEAVKWYLVARGWSIRDAERRAREVLKQLGLWEIRNRSGWGLSGGQKRKTVTAMALATEAEVVFLDEPTTGLDVESRYGVWDAVRGAAAEGRCIVFTTHDMREAEMLADHAVFISKGRVVAEGSPRRLRGALPYRYRVVLRRPRRDPQGLAAKIIRVGDTLIAYASSRSEAHAIAEDAEAESATVEPVGFEDVYLYYVHEARKEVKLNEQ</sequence>
<dbReference type="SMART" id="SM00382">
    <property type="entry name" value="AAA"/>
    <property type="match status" value="1"/>
</dbReference>
<dbReference type="AlphaFoldDB" id="A0A0P0N3J5"/>
<name>A0A0P0N3J5_9CREN</name>
<dbReference type="GeneID" id="26099793"/>
<dbReference type="InterPro" id="IPR003593">
    <property type="entry name" value="AAA+_ATPase"/>
</dbReference>
<dbReference type="STRING" id="1273541.Pyrde_1451"/>
<keyword evidence="3" id="KW-0547">Nucleotide-binding</keyword>
<dbReference type="PANTHER" id="PTHR42711">
    <property type="entry name" value="ABC TRANSPORTER ATP-BINDING PROTEIN"/>
    <property type="match status" value="1"/>
</dbReference>
<dbReference type="Proteomes" id="UP000196694">
    <property type="component" value="Unassembled WGS sequence"/>
</dbReference>
<gene>
    <name evidence="7" type="ORF">Pdsh_06105</name>
    <name evidence="6" type="ORF">Pyrde_1451</name>
</gene>
<evidence type="ECO:0000313" key="8">
    <source>
        <dbReference type="Proteomes" id="UP000058613"/>
    </source>
</evidence>
<dbReference type="EMBL" id="CP013011">
    <property type="protein sequence ID" value="ALL01494.1"/>
    <property type="molecule type" value="Genomic_DNA"/>
</dbReference>
<dbReference type="SUPFAM" id="SSF52540">
    <property type="entry name" value="P-loop containing nucleoside triphosphate hydrolases"/>
    <property type="match status" value="1"/>
</dbReference>
<dbReference type="Gene3D" id="3.40.50.300">
    <property type="entry name" value="P-loop containing nucleotide triphosphate hydrolases"/>
    <property type="match status" value="1"/>
</dbReference>
<proteinExistence type="inferred from homology"/>
<dbReference type="PROSITE" id="PS50893">
    <property type="entry name" value="ABC_TRANSPORTER_2"/>
    <property type="match status" value="1"/>
</dbReference>
<dbReference type="KEGG" id="pdl:Pyrde_1451"/>
<dbReference type="RefSeq" id="WP_055409516.1">
    <property type="nucleotide sequence ID" value="NZ_CP013011.1"/>
</dbReference>
<dbReference type="EMBL" id="NCQP01000003">
    <property type="protein sequence ID" value="OWJ54597.1"/>
    <property type="molecule type" value="Genomic_DNA"/>
</dbReference>
<evidence type="ECO:0000313" key="9">
    <source>
        <dbReference type="Proteomes" id="UP000196694"/>
    </source>
</evidence>
<dbReference type="InterPro" id="IPR003439">
    <property type="entry name" value="ABC_transporter-like_ATP-bd"/>
</dbReference>
<comment type="similarity">
    <text evidence="1">Belongs to the ABC transporter superfamily.</text>
</comment>
<dbReference type="GO" id="GO:0016887">
    <property type="term" value="F:ATP hydrolysis activity"/>
    <property type="evidence" value="ECO:0007669"/>
    <property type="project" value="InterPro"/>
</dbReference>
<accession>A0A0P0N3J5</accession>
<evidence type="ECO:0000256" key="1">
    <source>
        <dbReference type="ARBA" id="ARBA00005417"/>
    </source>
</evidence>
<keyword evidence="2" id="KW-0813">Transport</keyword>
<evidence type="ECO:0000256" key="4">
    <source>
        <dbReference type="ARBA" id="ARBA00022840"/>
    </source>
</evidence>
<evidence type="ECO:0000259" key="5">
    <source>
        <dbReference type="PROSITE" id="PS50893"/>
    </source>
</evidence>
<dbReference type="InterPro" id="IPR027417">
    <property type="entry name" value="P-loop_NTPase"/>
</dbReference>
<dbReference type="Proteomes" id="UP000058613">
    <property type="component" value="Chromosome"/>
</dbReference>
<keyword evidence="9" id="KW-1185">Reference proteome</keyword>
<evidence type="ECO:0000313" key="6">
    <source>
        <dbReference type="EMBL" id="ALL01494.1"/>
    </source>
</evidence>
<keyword evidence="4 7" id="KW-0067">ATP-binding</keyword>
<dbReference type="InterPro" id="IPR050763">
    <property type="entry name" value="ABC_transporter_ATP-binding"/>
</dbReference>
<feature type="domain" description="ABC transporter" evidence="5">
    <location>
        <begin position="7"/>
        <end position="238"/>
    </location>
</feature>
<reference evidence="7 9" key="2">
    <citation type="submission" date="2017-05" db="EMBL/GenBank/DDBJ databases">
        <title>The draft genome of the hyperthermophilic archaeon 'Pyrodictium delaneyi strain Hulk', an iron and nitrate reducer, reveals the capacity for sulfate reduction.</title>
        <authorList>
            <person name="Demey L.M."/>
            <person name="Miller C."/>
            <person name="Manzella M."/>
            <person name="Reguera G."/>
            <person name="Kashefi K."/>
        </authorList>
    </citation>
    <scope>NUCLEOTIDE SEQUENCE [LARGE SCALE GENOMIC DNA]</scope>
    <source>
        <strain evidence="7 9">Hulk</strain>
    </source>
</reference>